<dbReference type="Gene3D" id="2.120.10.30">
    <property type="entry name" value="TolB, C-terminal domain"/>
    <property type="match status" value="1"/>
</dbReference>
<dbReference type="InterPro" id="IPR002470">
    <property type="entry name" value="Peptidase_S9A"/>
</dbReference>
<dbReference type="SUPFAM" id="SSF69322">
    <property type="entry name" value="Tricorn protease domain 2"/>
    <property type="match status" value="1"/>
</dbReference>
<reference evidence="4" key="1">
    <citation type="submission" date="2022-10" db="EMBL/GenBank/DDBJ databases">
        <title>The complete genomes of actinobacterial strains from the NBC collection.</title>
        <authorList>
            <person name="Joergensen T.S."/>
            <person name="Alvarez Arevalo M."/>
            <person name="Sterndorff E.B."/>
            <person name="Faurdal D."/>
            <person name="Vuksanovic O."/>
            <person name="Mourched A.-S."/>
            <person name="Charusanti P."/>
            <person name="Shaw S."/>
            <person name="Blin K."/>
            <person name="Weber T."/>
        </authorList>
    </citation>
    <scope>NUCLEOTIDE SEQUENCE</scope>
    <source>
        <strain evidence="4">NBC_01432</strain>
    </source>
</reference>
<dbReference type="PANTHER" id="PTHR42776">
    <property type="entry name" value="SERINE PEPTIDASE S9 FAMILY MEMBER"/>
    <property type="match status" value="1"/>
</dbReference>
<dbReference type="InterPro" id="IPR029058">
    <property type="entry name" value="AB_hydrolase_fold"/>
</dbReference>
<dbReference type="PANTHER" id="PTHR42776:SF27">
    <property type="entry name" value="DIPEPTIDYL PEPTIDASE FAMILY MEMBER 6"/>
    <property type="match status" value="1"/>
</dbReference>
<evidence type="ECO:0000313" key="4">
    <source>
        <dbReference type="EMBL" id="WUX55230.1"/>
    </source>
</evidence>
<gene>
    <name evidence="4" type="ORF">OG442_28945</name>
</gene>
<feature type="region of interest" description="Disordered" evidence="2">
    <location>
        <begin position="343"/>
        <end position="362"/>
    </location>
</feature>
<dbReference type="Proteomes" id="UP001432209">
    <property type="component" value="Chromosome"/>
</dbReference>
<dbReference type="Gene3D" id="3.40.50.1820">
    <property type="entry name" value="alpha/beta hydrolase"/>
    <property type="match status" value="1"/>
</dbReference>
<dbReference type="InterPro" id="IPR011042">
    <property type="entry name" value="6-blade_b-propeller_TolB-like"/>
</dbReference>
<name>A0ABZ2A952_STRNV</name>
<sequence length="630" mass="68544">MAHDWHRFFEARQCVSSRRGRGTDRDLELMTHDGPDGSVLTVWDAEKDVSRPIAGDYGDPRNAVLSADGTAILNLLDDNGSEMGHVWSLPVDGGPPDNLTPGLPPYTLRGIDVARTGDLAVVSAVDGDGFSLLLLDTTGERPPRRLFSSTAEAWNALVSADGKWAAVDTTDHNPGLRRFAVTVVSTSADGPETPLTLSDGPAEPVRGIRFSPVPGDDRLLVSTERTGHLRPCVWHHTARSRIDLDAPHLTGDVAPLDWSDDAAYVLLVHVDAGVHHVLEWHPETGALRDVPHPPGAFFEADIADAHTNYWASHYGADGQIRLLHQRFDQPLSLLRADRETGEVTPRWTPPLRPRGVPLTSHTLRSADGTPVQLWAGRPAGAEGPRPLLFSVHGGPQLVTVDRYTPEAQAWLANGFAYAAVNYRGSQTFGRDFREGFWGRVGEREMEDVAACVEWLVREGVAAPGAIFISGASYGGYLSLLSLGRRPDLFAGALAFVPMADWTGAYADMNPALRTAMRTFFQRDPDDEPEAFRQASPISWVEQVRAPVWIKTGSHDTRTPPRQVHGYAEALEAAGGDVTVEWFSGGHETSSRTAELADQQRMMDLVAMALRGERWARGPVTPPPPGSVGHP</sequence>
<organism evidence="4 5">
    <name type="scientific">Streptomyces niveus</name>
    <name type="common">Streptomyces spheroides</name>
    <dbReference type="NCBI Taxonomy" id="193462"/>
    <lineage>
        <taxon>Bacteria</taxon>
        <taxon>Bacillati</taxon>
        <taxon>Actinomycetota</taxon>
        <taxon>Actinomycetes</taxon>
        <taxon>Kitasatosporales</taxon>
        <taxon>Streptomycetaceae</taxon>
        <taxon>Streptomyces</taxon>
    </lineage>
</organism>
<protein>
    <submittedName>
        <fullName evidence="4">Prolyl oligopeptidase family serine peptidase</fullName>
    </submittedName>
</protein>
<proteinExistence type="predicted"/>
<dbReference type="PRINTS" id="PR00862">
    <property type="entry name" value="PROLIGOPTASE"/>
</dbReference>
<dbReference type="EMBL" id="CP109495">
    <property type="protein sequence ID" value="WUX55230.1"/>
    <property type="molecule type" value="Genomic_DNA"/>
</dbReference>
<dbReference type="SUPFAM" id="SSF53474">
    <property type="entry name" value="alpha/beta-Hydrolases"/>
    <property type="match status" value="1"/>
</dbReference>
<feature type="domain" description="Peptidase S9 prolyl oligopeptidase catalytic" evidence="3">
    <location>
        <begin position="407"/>
        <end position="606"/>
    </location>
</feature>
<evidence type="ECO:0000313" key="5">
    <source>
        <dbReference type="Proteomes" id="UP001432209"/>
    </source>
</evidence>
<dbReference type="RefSeq" id="WP_329078903.1">
    <property type="nucleotide sequence ID" value="NZ_CP109495.1"/>
</dbReference>
<evidence type="ECO:0000259" key="3">
    <source>
        <dbReference type="Pfam" id="PF00326"/>
    </source>
</evidence>
<accession>A0ABZ2A952</accession>
<dbReference type="Pfam" id="PF00326">
    <property type="entry name" value="Peptidase_S9"/>
    <property type="match status" value="1"/>
</dbReference>
<evidence type="ECO:0000256" key="2">
    <source>
        <dbReference type="SAM" id="MobiDB-lite"/>
    </source>
</evidence>
<evidence type="ECO:0000256" key="1">
    <source>
        <dbReference type="ARBA" id="ARBA00022801"/>
    </source>
</evidence>
<keyword evidence="1" id="KW-0378">Hydrolase</keyword>
<dbReference type="InterPro" id="IPR001375">
    <property type="entry name" value="Peptidase_S9_cat"/>
</dbReference>
<keyword evidence="5" id="KW-1185">Reference proteome</keyword>